<evidence type="ECO:0000313" key="2">
    <source>
        <dbReference type="Proteomes" id="UP001271007"/>
    </source>
</evidence>
<protein>
    <submittedName>
        <fullName evidence="1">Uncharacterized protein</fullName>
    </submittedName>
</protein>
<name>A0AAJ0D5H2_9PEZI</name>
<evidence type="ECO:0000313" key="1">
    <source>
        <dbReference type="EMBL" id="KAK3046385.1"/>
    </source>
</evidence>
<comment type="caution">
    <text evidence="1">The sequence shown here is derived from an EMBL/GenBank/DDBJ whole genome shotgun (WGS) entry which is preliminary data.</text>
</comment>
<keyword evidence="2" id="KW-1185">Reference proteome</keyword>
<dbReference type="Proteomes" id="UP001271007">
    <property type="component" value="Unassembled WGS sequence"/>
</dbReference>
<dbReference type="Gene3D" id="3.40.50.1820">
    <property type="entry name" value="alpha/beta hydrolase"/>
    <property type="match status" value="1"/>
</dbReference>
<organism evidence="1 2">
    <name type="scientific">Extremus antarcticus</name>
    <dbReference type="NCBI Taxonomy" id="702011"/>
    <lineage>
        <taxon>Eukaryota</taxon>
        <taxon>Fungi</taxon>
        <taxon>Dikarya</taxon>
        <taxon>Ascomycota</taxon>
        <taxon>Pezizomycotina</taxon>
        <taxon>Dothideomycetes</taxon>
        <taxon>Dothideomycetidae</taxon>
        <taxon>Mycosphaerellales</taxon>
        <taxon>Extremaceae</taxon>
        <taxon>Extremus</taxon>
    </lineage>
</organism>
<dbReference type="AlphaFoldDB" id="A0AAJ0D5H2"/>
<proteinExistence type="predicted"/>
<dbReference type="InterPro" id="IPR029058">
    <property type="entry name" value="AB_hydrolase_fold"/>
</dbReference>
<gene>
    <name evidence="1" type="ORF">LTR09_012129</name>
</gene>
<dbReference type="EMBL" id="JAWDJX010000096">
    <property type="protein sequence ID" value="KAK3046385.1"/>
    <property type="molecule type" value="Genomic_DNA"/>
</dbReference>
<accession>A0AAJ0D5H2</accession>
<sequence length="266" mass="28695">MFRDITGSFEERSYLGNRTGSLQANLPKSARLAWHGGDMAMLLREAWNVEEKTYTADTILGLRLQDVLGSVPRPTILRCGAVHAAFFVHGFLLSGLLDEVRPHFQLFRLDGLGGSFNIAHITLARIGECAAPSVLRKALSTFSTTGLIVTRHEAVAEDGERIPYFQTGPDGPPTGRALLHVTSYGGLRASMLPHYSTIQGKLGSTRVAPLCSPAFAAAASSARTGTRPDVAGSRPTCMLTSPRLPPIWSVTASHARFASLPRERLC</sequence>
<reference evidence="1" key="1">
    <citation type="submission" date="2023-04" db="EMBL/GenBank/DDBJ databases">
        <title>Black Yeasts Isolated from many extreme environments.</title>
        <authorList>
            <person name="Coleine C."/>
            <person name="Stajich J.E."/>
            <person name="Selbmann L."/>
        </authorList>
    </citation>
    <scope>NUCLEOTIDE SEQUENCE</scope>
    <source>
        <strain evidence="1">CCFEE 5312</strain>
    </source>
</reference>